<name>A0ABX6M722_9BURK</name>
<accession>A0ABX6M722</accession>
<proteinExistence type="predicted"/>
<feature type="signal peptide" evidence="1">
    <location>
        <begin position="1"/>
        <end position="24"/>
    </location>
</feature>
<evidence type="ECO:0000256" key="1">
    <source>
        <dbReference type="SAM" id="SignalP"/>
    </source>
</evidence>
<evidence type="ECO:0008006" key="4">
    <source>
        <dbReference type="Google" id="ProtNLM"/>
    </source>
</evidence>
<organism evidence="2 3">
    <name type="scientific">Duganella dendranthematis</name>
    <dbReference type="NCBI Taxonomy" id="2728021"/>
    <lineage>
        <taxon>Bacteria</taxon>
        <taxon>Pseudomonadati</taxon>
        <taxon>Pseudomonadota</taxon>
        <taxon>Betaproteobacteria</taxon>
        <taxon>Burkholderiales</taxon>
        <taxon>Oxalobacteraceae</taxon>
        <taxon>Telluria group</taxon>
        <taxon>Duganella</taxon>
    </lineage>
</organism>
<dbReference type="EMBL" id="CP051684">
    <property type="protein sequence ID" value="QJD89884.1"/>
    <property type="molecule type" value="Genomic_DNA"/>
</dbReference>
<sequence>MSRLSCLRRAAPLLPLLLTLLLPACSTPYRPPLVPPATFPGLIDLAAQADGREADVLLVHGICTHDANWAGEVVPQLARALADATTAPGARRAAATTATATATVEIVPSTVSTPAGRLRFDALIWSPLTNDLKRQLCYDQSGKSSLCAGAPPYPYTRARLNARFKDGLIDDCLPDALIYQGVARDNIQQRMREAVLQVLSTARADVPLVVIAHSMGSKILFDTLLRMTEEPAGSTAARVAQQAVDRMRFLVMAANQIPLLSLADQPLTEAGVAAVAPPDSLQLLLRKRQAGQRRAIDRHLTLVAFTDPNDLLSYTLEDEKYAQDGITVYNIIVSNAPTWLGLLERPDTAHLEYLSNPDVGRLIACGQPISKLCI</sequence>
<protein>
    <recommendedName>
        <fullName evidence="4">Alpha/beta hydrolase</fullName>
    </recommendedName>
</protein>
<evidence type="ECO:0000313" key="2">
    <source>
        <dbReference type="EMBL" id="QJD89884.1"/>
    </source>
</evidence>
<keyword evidence="1" id="KW-0732">Signal</keyword>
<gene>
    <name evidence="2" type="ORF">HH213_07075</name>
</gene>
<dbReference type="Proteomes" id="UP000503117">
    <property type="component" value="Chromosome"/>
</dbReference>
<dbReference type="RefSeq" id="WP_169111708.1">
    <property type="nucleotide sequence ID" value="NZ_CP051684.1"/>
</dbReference>
<feature type="chain" id="PRO_5045501629" description="Alpha/beta hydrolase" evidence="1">
    <location>
        <begin position="25"/>
        <end position="374"/>
    </location>
</feature>
<dbReference type="SUPFAM" id="SSF53474">
    <property type="entry name" value="alpha/beta-Hydrolases"/>
    <property type="match status" value="1"/>
</dbReference>
<reference evidence="2 3" key="1">
    <citation type="submission" date="2020-04" db="EMBL/GenBank/DDBJ databases">
        <title>Genome sequencing of novel species.</title>
        <authorList>
            <person name="Heo J."/>
            <person name="Kim S.-J."/>
            <person name="Kim J.-S."/>
            <person name="Hong S.-B."/>
            <person name="Kwon S.-W."/>
        </authorList>
    </citation>
    <scope>NUCLEOTIDE SEQUENCE [LARGE SCALE GENOMIC DNA]</scope>
    <source>
        <strain evidence="2 3">AF9R3</strain>
    </source>
</reference>
<evidence type="ECO:0000313" key="3">
    <source>
        <dbReference type="Proteomes" id="UP000503117"/>
    </source>
</evidence>
<dbReference type="InterPro" id="IPR029058">
    <property type="entry name" value="AB_hydrolase_fold"/>
</dbReference>
<keyword evidence="3" id="KW-1185">Reference proteome</keyword>